<dbReference type="PRINTS" id="PR00081">
    <property type="entry name" value="GDHRDH"/>
</dbReference>
<evidence type="ECO:0000313" key="3">
    <source>
        <dbReference type="EMBL" id="GGX03041.1"/>
    </source>
</evidence>
<dbReference type="AlphaFoldDB" id="A0A918JSN2"/>
<evidence type="ECO:0000256" key="2">
    <source>
        <dbReference type="ARBA" id="ARBA00023002"/>
    </source>
</evidence>
<dbReference type="EMBL" id="BMWS01000001">
    <property type="protein sequence ID" value="GGX03041.1"/>
    <property type="molecule type" value="Genomic_DNA"/>
</dbReference>
<reference evidence="3 4" key="1">
    <citation type="journal article" date="2014" name="Int. J. Syst. Evol. Microbiol.">
        <title>Complete genome sequence of Corynebacterium casei LMG S-19264T (=DSM 44701T), isolated from a smear-ripened cheese.</title>
        <authorList>
            <consortium name="US DOE Joint Genome Institute (JGI-PGF)"/>
            <person name="Walter F."/>
            <person name="Albersmeier A."/>
            <person name="Kalinowski J."/>
            <person name="Ruckert C."/>
        </authorList>
    </citation>
    <scope>NUCLEOTIDE SEQUENCE [LARGE SCALE GENOMIC DNA]</scope>
    <source>
        <strain evidence="3 4">KCTC 12285</strain>
    </source>
</reference>
<keyword evidence="2" id="KW-0560">Oxidoreductase</keyword>
<dbReference type="PANTHER" id="PTHR43477">
    <property type="entry name" value="DIHYDROANTICAPSIN 7-DEHYDROGENASE"/>
    <property type="match status" value="1"/>
</dbReference>
<dbReference type="Proteomes" id="UP000601108">
    <property type="component" value="Unassembled WGS sequence"/>
</dbReference>
<dbReference type="Pfam" id="PF13561">
    <property type="entry name" value="adh_short_C2"/>
    <property type="match status" value="1"/>
</dbReference>
<gene>
    <name evidence="3" type="ORF">GCM10007384_00980</name>
</gene>
<protein>
    <submittedName>
        <fullName evidence="3">Short-chain dehydrogenase</fullName>
    </submittedName>
</protein>
<dbReference type="GO" id="GO:0016491">
    <property type="term" value="F:oxidoreductase activity"/>
    <property type="evidence" value="ECO:0007669"/>
    <property type="project" value="UniProtKB-KW"/>
</dbReference>
<dbReference type="InterPro" id="IPR051122">
    <property type="entry name" value="SDR_DHRS6-like"/>
</dbReference>
<dbReference type="RefSeq" id="WP_027411058.1">
    <property type="nucleotide sequence ID" value="NZ_BMWS01000001.1"/>
</dbReference>
<comment type="similarity">
    <text evidence="1">Belongs to the short-chain dehydrogenases/reductases (SDR) family.</text>
</comment>
<evidence type="ECO:0000256" key="1">
    <source>
        <dbReference type="ARBA" id="ARBA00006484"/>
    </source>
</evidence>
<dbReference type="Gene3D" id="3.40.50.720">
    <property type="entry name" value="NAD(P)-binding Rossmann-like Domain"/>
    <property type="match status" value="2"/>
</dbReference>
<dbReference type="InterPro" id="IPR036291">
    <property type="entry name" value="NAD(P)-bd_dom_sf"/>
</dbReference>
<accession>A0A918JSN2</accession>
<dbReference type="SUPFAM" id="SSF51735">
    <property type="entry name" value="NAD(P)-binding Rossmann-fold domains"/>
    <property type="match status" value="1"/>
</dbReference>
<comment type="caution">
    <text evidence="3">The sequence shown here is derived from an EMBL/GenBank/DDBJ whole genome shotgun (WGS) entry which is preliminary data.</text>
</comment>
<dbReference type="PANTHER" id="PTHR43477:SF1">
    <property type="entry name" value="DIHYDROANTICAPSIN 7-DEHYDROGENASE"/>
    <property type="match status" value="1"/>
</dbReference>
<organism evidence="3 4">
    <name type="scientific">Aquimarina muelleri</name>
    <dbReference type="NCBI Taxonomy" id="279356"/>
    <lineage>
        <taxon>Bacteria</taxon>
        <taxon>Pseudomonadati</taxon>
        <taxon>Bacteroidota</taxon>
        <taxon>Flavobacteriia</taxon>
        <taxon>Flavobacteriales</taxon>
        <taxon>Flavobacteriaceae</taxon>
        <taxon>Aquimarina</taxon>
    </lineage>
</organism>
<dbReference type="InterPro" id="IPR002347">
    <property type="entry name" value="SDR_fam"/>
</dbReference>
<proteinExistence type="inferred from homology"/>
<keyword evidence="4" id="KW-1185">Reference proteome</keyword>
<sequence length="263" mass="29333">MNKDFKNKNEWALILGGSSGLGLATAKKLAQHGMNIIIVYRNRKSELPQIEIDFKEIKNLEVKFCSFHIDMLKPEKRAETIEKIIQITDEGGIKTIIHSIAKGNLKPMINAEQVLKNDDFHLTINAMAISLYDWVISVFNAKLFTKDARVISFTSEGNTKAWKNYAAVSAAKVTLEAITRSIALEFAPYGIKANCLQPGAVNTQSLRLIPGYEKIIEHSIHRNPFNRITTPQDVANVAYLLCKDEAAWINGCVIPVNGGEHLN</sequence>
<evidence type="ECO:0000313" key="4">
    <source>
        <dbReference type="Proteomes" id="UP000601108"/>
    </source>
</evidence>
<name>A0A918JSN2_9FLAO</name>